<organism evidence="1 2">
    <name type="scientific">Panicum hallii var. hallii</name>
    <dbReference type="NCBI Taxonomy" id="1504633"/>
    <lineage>
        <taxon>Eukaryota</taxon>
        <taxon>Viridiplantae</taxon>
        <taxon>Streptophyta</taxon>
        <taxon>Embryophyta</taxon>
        <taxon>Tracheophyta</taxon>
        <taxon>Spermatophyta</taxon>
        <taxon>Magnoliopsida</taxon>
        <taxon>Liliopsida</taxon>
        <taxon>Poales</taxon>
        <taxon>Poaceae</taxon>
        <taxon>PACMAD clade</taxon>
        <taxon>Panicoideae</taxon>
        <taxon>Panicodae</taxon>
        <taxon>Paniceae</taxon>
        <taxon>Panicinae</taxon>
        <taxon>Panicum</taxon>
        <taxon>Panicum sect. Panicum</taxon>
    </lineage>
</organism>
<keyword evidence="2" id="KW-1185">Reference proteome</keyword>
<dbReference type="Gramene" id="PUZ54237">
    <property type="protein sequence ID" value="PUZ54237"/>
    <property type="gene ID" value="GQ55_5G114700"/>
</dbReference>
<name>A0A2T7DF84_9POAL</name>
<dbReference type="EMBL" id="CM009753">
    <property type="protein sequence ID" value="PUZ54237.1"/>
    <property type="molecule type" value="Genomic_DNA"/>
</dbReference>
<reference evidence="1 2" key="1">
    <citation type="submission" date="2018-04" db="EMBL/GenBank/DDBJ databases">
        <title>WGS assembly of Panicum hallii var. hallii HAL2.</title>
        <authorList>
            <person name="Lovell J."/>
            <person name="Jenkins J."/>
            <person name="Lowry D."/>
            <person name="Mamidi S."/>
            <person name="Sreedasyam A."/>
            <person name="Weng X."/>
            <person name="Barry K."/>
            <person name="Bonette J."/>
            <person name="Campitelli B."/>
            <person name="Daum C."/>
            <person name="Gordon S."/>
            <person name="Gould B."/>
            <person name="Lipzen A."/>
            <person name="MacQueen A."/>
            <person name="Palacio-Mejia J."/>
            <person name="Plott C."/>
            <person name="Shakirov E."/>
            <person name="Shu S."/>
            <person name="Yoshinaga Y."/>
            <person name="Zane M."/>
            <person name="Rokhsar D."/>
            <person name="Grimwood J."/>
            <person name="Schmutz J."/>
            <person name="Juenger T."/>
        </authorList>
    </citation>
    <scope>NUCLEOTIDE SEQUENCE [LARGE SCALE GENOMIC DNA]</scope>
    <source>
        <strain evidence="2">cv. HAL2</strain>
    </source>
</reference>
<proteinExistence type="predicted"/>
<gene>
    <name evidence="1" type="ORF">GQ55_5G114700</name>
</gene>
<sequence length="94" mass="10799">MHAQCCSCGLEHYVTSGIHSKIDVLNIRCRIEYMHLLDRLSCVGNILSQWSACCDLLFGVEKLAYSKNPVLPKIWIMPGHQCSLPRWIWLKLVN</sequence>
<evidence type="ECO:0000313" key="1">
    <source>
        <dbReference type="EMBL" id="PUZ54237.1"/>
    </source>
</evidence>
<protein>
    <submittedName>
        <fullName evidence="1">Uncharacterized protein</fullName>
    </submittedName>
</protein>
<dbReference type="Proteomes" id="UP000244336">
    <property type="component" value="Chromosome 5"/>
</dbReference>
<accession>A0A2T7DF84</accession>
<dbReference type="AlphaFoldDB" id="A0A2T7DF84"/>
<evidence type="ECO:0000313" key="2">
    <source>
        <dbReference type="Proteomes" id="UP000244336"/>
    </source>
</evidence>